<dbReference type="GO" id="GO:0009535">
    <property type="term" value="C:chloroplast thylakoid membrane"/>
    <property type="evidence" value="ECO:0007669"/>
    <property type="project" value="UniProtKB-SubCell"/>
</dbReference>
<dbReference type="PANTHER" id="PTHR34058">
    <property type="entry name" value="OXYGEN-EVOLVING ENHANCER PROTEIN 1-2, CHLOROPLASTIC"/>
    <property type="match status" value="1"/>
</dbReference>
<dbReference type="GO" id="GO:0009654">
    <property type="term" value="C:photosystem II oxygen evolving complex"/>
    <property type="evidence" value="ECO:0007669"/>
    <property type="project" value="InterPro"/>
</dbReference>
<gene>
    <name evidence="8" type="ORF">FH972_026396</name>
</gene>
<sequence length="271" mass="30248">MSVAWKSVMKGCLHQTETLFGNLLSQLKDLPLNLRTITCILISAKLFLYEKWSKGNQKASSMFKLVTPSILSDHGHQQKNHRKMYVNVVYICLQPLGGGHRCTRGDVINSIAGGGHRCTRGDVINSIAGSHLGTKVGRSVRNGFTPHALKMNIRLESKIAEITNRFNDLVKQEADLRLKEIAYGNSRKGWRIVSGAILLWLVFLGPKGKGWHCLLEAEENRRSKSKPKKGEVIGVFESIQLSDTDLGAKAPQDVKIQGIWRGTQVHERINM</sequence>
<dbReference type="EMBL" id="VIBQ01000090">
    <property type="protein sequence ID" value="KAB8703729.1"/>
    <property type="molecule type" value="Genomic_DNA"/>
</dbReference>
<name>A0A5N6L6E2_9ROSI</name>
<keyword evidence="9" id="KW-1185">Reference proteome</keyword>
<dbReference type="Pfam" id="PF01716">
    <property type="entry name" value="MSP"/>
    <property type="match status" value="1"/>
</dbReference>
<accession>A0A5N6L6E2</accession>
<dbReference type="GO" id="GO:0010242">
    <property type="term" value="F:oxygen evolving activity"/>
    <property type="evidence" value="ECO:0007669"/>
    <property type="project" value="InterPro"/>
</dbReference>
<evidence type="ECO:0000256" key="1">
    <source>
        <dbReference type="ARBA" id="ARBA00004334"/>
    </source>
</evidence>
<keyword evidence="3" id="KW-0602">Photosynthesis</keyword>
<reference evidence="8 9" key="1">
    <citation type="submission" date="2019-06" db="EMBL/GenBank/DDBJ databases">
        <title>A chromosomal-level reference genome of Carpinus fangiana (Coryloideae, Betulaceae).</title>
        <authorList>
            <person name="Yang X."/>
            <person name="Wang Z."/>
            <person name="Zhang L."/>
            <person name="Hao G."/>
            <person name="Liu J."/>
            <person name="Yang Y."/>
        </authorList>
    </citation>
    <scope>NUCLEOTIDE SEQUENCE [LARGE SCALE GENOMIC DNA]</scope>
    <source>
        <strain evidence="8">Cfa_2016G</strain>
        <tissue evidence="8">Leaf</tissue>
    </source>
</reference>
<protein>
    <submittedName>
        <fullName evidence="8">Uncharacterized protein</fullName>
    </submittedName>
</protein>
<dbReference type="AlphaFoldDB" id="A0A5N6L6E2"/>
<dbReference type="GO" id="GO:0042549">
    <property type="term" value="P:photosystem II stabilization"/>
    <property type="evidence" value="ECO:0007669"/>
    <property type="project" value="InterPro"/>
</dbReference>
<evidence type="ECO:0000256" key="7">
    <source>
        <dbReference type="ARBA" id="ARBA00023276"/>
    </source>
</evidence>
<evidence type="ECO:0000256" key="5">
    <source>
        <dbReference type="ARBA" id="ARBA00023136"/>
    </source>
</evidence>
<comment type="subcellular location">
    <subcellularLocation>
        <location evidence="1">Plastid</location>
        <location evidence="1">Chloroplast thylakoid membrane</location>
    </subcellularLocation>
</comment>
<evidence type="ECO:0000256" key="3">
    <source>
        <dbReference type="ARBA" id="ARBA00022531"/>
    </source>
</evidence>
<evidence type="ECO:0000313" key="8">
    <source>
        <dbReference type="EMBL" id="KAB8703729.1"/>
    </source>
</evidence>
<proteinExistence type="inferred from homology"/>
<keyword evidence="6" id="KW-0464">Manganese</keyword>
<dbReference type="InterPro" id="IPR011250">
    <property type="entry name" value="OMP/PagP_B-barrel"/>
</dbReference>
<dbReference type="Gene3D" id="2.40.160.30">
    <property type="entry name" value="Photosystem II, cytochrome c-550 precursor"/>
    <property type="match status" value="1"/>
</dbReference>
<organism evidence="8 9">
    <name type="scientific">Carpinus fangiana</name>
    <dbReference type="NCBI Taxonomy" id="176857"/>
    <lineage>
        <taxon>Eukaryota</taxon>
        <taxon>Viridiplantae</taxon>
        <taxon>Streptophyta</taxon>
        <taxon>Embryophyta</taxon>
        <taxon>Tracheophyta</taxon>
        <taxon>Spermatophyta</taxon>
        <taxon>Magnoliopsida</taxon>
        <taxon>eudicotyledons</taxon>
        <taxon>Gunneridae</taxon>
        <taxon>Pentapetalae</taxon>
        <taxon>rosids</taxon>
        <taxon>fabids</taxon>
        <taxon>Fagales</taxon>
        <taxon>Betulaceae</taxon>
        <taxon>Carpinus</taxon>
    </lineage>
</organism>
<keyword evidence="7" id="KW-0604">Photosystem II</keyword>
<comment type="caution">
    <text evidence="8">The sequence shown here is derived from an EMBL/GenBank/DDBJ whole genome shotgun (WGS) entry which is preliminary data.</text>
</comment>
<keyword evidence="5" id="KW-0472">Membrane</keyword>
<keyword evidence="4" id="KW-0793">Thylakoid</keyword>
<dbReference type="GO" id="GO:0010207">
    <property type="term" value="P:photosystem II assembly"/>
    <property type="evidence" value="ECO:0007669"/>
    <property type="project" value="InterPro"/>
</dbReference>
<evidence type="ECO:0000256" key="6">
    <source>
        <dbReference type="ARBA" id="ARBA00023211"/>
    </source>
</evidence>
<dbReference type="InterPro" id="IPR002628">
    <property type="entry name" value="PsbO"/>
</dbReference>
<evidence type="ECO:0000256" key="4">
    <source>
        <dbReference type="ARBA" id="ARBA00023078"/>
    </source>
</evidence>
<dbReference type="SUPFAM" id="SSF56925">
    <property type="entry name" value="OMPA-like"/>
    <property type="match status" value="1"/>
</dbReference>
<evidence type="ECO:0000313" key="9">
    <source>
        <dbReference type="Proteomes" id="UP000327013"/>
    </source>
</evidence>
<comment type="similarity">
    <text evidence="2">Belongs to the PsbO family.</text>
</comment>
<evidence type="ECO:0000256" key="2">
    <source>
        <dbReference type="ARBA" id="ARBA00009838"/>
    </source>
</evidence>
<dbReference type="Proteomes" id="UP000327013">
    <property type="component" value="Unassembled WGS sequence"/>
</dbReference>